<organism evidence="11 12">
    <name type="scientific">Clydaea vesicula</name>
    <dbReference type="NCBI Taxonomy" id="447962"/>
    <lineage>
        <taxon>Eukaryota</taxon>
        <taxon>Fungi</taxon>
        <taxon>Fungi incertae sedis</taxon>
        <taxon>Chytridiomycota</taxon>
        <taxon>Chytridiomycota incertae sedis</taxon>
        <taxon>Chytridiomycetes</taxon>
        <taxon>Lobulomycetales</taxon>
        <taxon>Lobulomycetaceae</taxon>
        <taxon>Clydaea</taxon>
    </lineage>
</organism>
<evidence type="ECO:0000256" key="2">
    <source>
        <dbReference type="ARBA" id="ARBA00005479"/>
    </source>
</evidence>
<keyword evidence="3" id="KW-0963">Cytoplasm</keyword>
<keyword evidence="9" id="KW-0131">Cell cycle</keyword>
<dbReference type="PROSITE" id="PS51450">
    <property type="entry name" value="LRR"/>
    <property type="match status" value="1"/>
</dbReference>
<dbReference type="InterPro" id="IPR001611">
    <property type="entry name" value="Leu-rich_rpt"/>
</dbReference>
<dbReference type="Pfam" id="PF25762">
    <property type="entry name" value="HAUS1"/>
    <property type="match status" value="1"/>
</dbReference>
<keyword evidence="6" id="KW-0498">Mitosis</keyword>
<dbReference type="PANTHER" id="PTHR31570">
    <property type="entry name" value="HAUS AUGMIN-LIKE COMPLEX SUBUNIT 1"/>
    <property type="match status" value="1"/>
</dbReference>
<keyword evidence="4" id="KW-0132">Cell division</keyword>
<accession>A0AAD5U2W6</accession>
<evidence type="ECO:0000256" key="10">
    <source>
        <dbReference type="SAM" id="Coils"/>
    </source>
</evidence>
<comment type="subcellular location">
    <subcellularLocation>
        <location evidence="1">Cytoplasm</location>
        <location evidence="1">Cytoskeleton</location>
        <location evidence="1">Spindle</location>
    </subcellularLocation>
</comment>
<name>A0AAD5U2W6_9FUNG</name>
<proteinExistence type="inferred from homology"/>
<dbReference type="GO" id="GO:0070652">
    <property type="term" value="C:HAUS complex"/>
    <property type="evidence" value="ECO:0007669"/>
    <property type="project" value="InterPro"/>
</dbReference>
<keyword evidence="8" id="KW-0206">Cytoskeleton</keyword>
<evidence type="ECO:0000256" key="1">
    <source>
        <dbReference type="ARBA" id="ARBA00004186"/>
    </source>
</evidence>
<sequence length="238" mass="28474">MEEIVYKYKKEYETSTKQFEEELLLTEHFKKEENIFTDKILQTSDFSTKTDGQVLKTLIKIQSLLKLKDHTDTSFICALTRLESSEFKNKKELKRLAKLENNLDKSLAEMQDNLNLLKRTVSDCKGTKFEQESRMEEFEKNIEVLEQKKIEYREKLEFFENMLEDGELNKNRIANLQELELQLNNLNSLVNIREEKLKSFFDLKPDFNLSKIKFEEKVREFNSLVEKKDILIQNLSYR</sequence>
<evidence type="ECO:0000256" key="6">
    <source>
        <dbReference type="ARBA" id="ARBA00022776"/>
    </source>
</evidence>
<dbReference type="GO" id="GO:0051225">
    <property type="term" value="P:spindle assembly"/>
    <property type="evidence" value="ECO:0007669"/>
    <property type="project" value="InterPro"/>
</dbReference>
<protein>
    <submittedName>
        <fullName evidence="11">Uncharacterized protein</fullName>
    </submittedName>
</protein>
<evidence type="ECO:0000256" key="9">
    <source>
        <dbReference type="ARBA" id="ARBA00023306"/>
    </source>
</evidence>
<evidence type="ECO:0000256" key="5">
    <source>
        <dbReference type="ARBA" id="ARBA00022701"/>
    </source>
</evidence>
<dbReference type="GO" id="GO:0005874">
    <property type="term" value="C:microtubule"/>
    <property type="evidence" value="ECO:0007669"/>
    <property type="project" value="UniProtKB-KW"/>
</dbReference>
<keyword evidence="12" id="KW-1185">Reference proteome</keyword>
<comment type="caution">
    <text evidence="11">The sequence shown here is derived from an EMBL/GenBank/DDBJ whole genome shotgun (WGS) entry which is preliminary data.</text>
</comment>
<evidence type="ECO:0000313" key="12">
    <source>
        <dbReference type="Proteomes" id="UP001211065"/>
    </source>
</evidence>
<evidence type="ECO:0000256" key="4">
    <source>
        <dbReference type="ARBA" id="ARBA00022618"/>
    </source>
</evidence>
<evidence type="ECO:0000256" key="8">
    <source>
        <dbReference type="ARBA" id="ARBA00023212"/>
    </source>
</evidence>
<dbReference type="AlphaFoldDB" id="A0AAD5U2W6"/>
<dbReference type="EMBL" id="JADGJW010000505">
    <property type="protein sequence ID" value="KAJ3215994.1"/>
    <property type="molecule type" value="Genomic_DNA"/>
</dbReference>
<evidence type="ECO:0000313" key="11">
    <source>
        <dbReference type="EMBL" id="KAJ3215994.1"/>
    </source>
</evidence>
<dbReference type="GO" id="GO:0005819">
    <property type="term" value="C:spindle"/>
    <property type="evidence" value="ECO:0007669"/>
    <property type="project" value="UniProtKB-SubCell"/>
</dbReference>
<dbReference type="GO" id="GO:0005829">
    <property type="term" value="C:cytosol"/>
    <property type="evidence" value="ECO:0007669"/>
    <property type="project" value="TreeGrafter"/>
</dbReference>
<keyword evidence="5" id="KW-0493">Microtubule</keyword>
<dbReference type="GO" id="GO:0051301">
    <property type="term" value="P:cell division"/>
    <property type="evidence" value="ECO:0007669"/>
    <property type="project" value="UniProtKB-KW"/>
</dbReference>
<evidence type="ECO:0000256" key="3">
    <source>
        <dbReference type="ARBA" id="ARBA00022490"/>
    </source>
</evidence>
<dbReference type="PANTHER" id="PTHR31570:SF1">
    <property type="entry name" value="HAUS AUGMIN-LIKE COMPLEX SUBUNIT 1"/>
    <property type="match status" value="1"/>
</dbReference>
<reference evidence="11" key="1">
    <citation type="submission" date="2020-05" db="EMBL/GenBank/DDBJ databases">
        <title>Phylogenomic resolution of chytrid fungi.</title>
        <authorList>
            <person name="Stajich J.E."/>
            <person name="Amses K."/>
            <person name="Simmons R."/>
            <person name="Seto K."/>
            <person name="Myers J."/>
            <person name="Bonds A."/>
            <person name="Quandt C.A."/>
            <person name="Barry K."/>
            <person name="Liu P."/>
            <person name="Grigoriev I."/>
            <person name="Longcore J.E."/>
            <person name="James T.Y."/>
        </authorList>
    </citation>
    <scope>NUCLEOTIDE SEQUENCE</scope>
    <source>
        <strain evidence="11">JEL0476</strain>
    </source>
</reference>
<dbReference type="InterPro" id="IPR026243">
    <property type="entry name" value="HAUS1"/>
</dbReference>
<gene>
    <name evidence="11" type="ORF">HK099_006104</name>
</gene>
<dbReference type="Proteomes" id="UP001211065">
    <property type="component" value="Unassembled WGS sequence"/>
</dbReference>
<keyword evidence="7 10" id="KW-0175">Coiled coil</keyword>
<feature type="coiled-coil region" evidence="10">
    <location>
        <begin position="82"/>
        <end position="196"/>
    </location>
</feature>
<comment type="similarity">
    <text evidence="2">Belongs to the HAUS1 family.</text>
</comment>
<evidence type="ECO:0000256" key="7">
    <source>
        <dbReference type="ARBA" id="ARBA00023054"/>
    </source>
</evidence>